<dbReference type="EMBL" id="JAAALK010000079">
    <property type="protein sequence ID" value="KAG8097829.1"/>
    <property type="molecule type" value="Genomic_DNA"/>
</dbReference>
<organism evidence="2 4">
    <name type="scientific">Zizania palustris</name>
    <name type="common">Northern wild rice</name>
    <dbReference type="NCBI Taxonomy" id="103762"/>
    <lineage>
        <taxon>Eukaryota</taxon>
        <taxon>Viridiplantae</taxon>
        <taxon>Streptophyta</taxon>
        <taxon>Embryophyta</taxon>
        <taxon>Tracheophyta</taxon>
        <taxon>Spermatophyta</taxon>
        <taxon>Magnoliopsida</taxon>
        <taxon>Liliopsida</taxon>
        <taxon>Poales</taxon>
        <taxon>Poaceae</taxon>
        <taxon>BOP clade</taxon>
        <taxon>Oryzoideae</taxon>
        <taxon>Oryzeae</taxon>
        <taxon>Zizaniinae</taxon>
        <taxon>Zizania</taxon>
    </lineage>
</organism>
<name>A0A8J6BWW9_ZIZPA</name>
<gene>
    <name evidence="3" type="ORF">GUJ93_ZPchr0013g35178</name>
    <name evidence="2" type="ORF">GUJ93_ZPchr0013g35542</name>
</gene>
<reference evidence="2" key="2">
    <citation type="submission" date="2021-02" db="EMBL/GenBank/DDBJ databases">
        <authorList>
            <person name="Kimball J.A."/>
            <person name="Haas M.W."/>
            <person name="Macchietto M."/>
            <person name="Kono T."/>
            <person name="Duquette J."/>
            <person name="Shao M."/>
        </authorList>
    </citation>
    <scope>NUCLEOTIDE SEQUENCE</scope>
    <source>
        <tissue evidence="2">Fresh leaf tissue</tissue>
    </source>
</reference>
<evidence type="ECO:0000313" key="3">
    <source>
        <dbReference type="EMBL" id="KAG8097853.1"/>
    </source>
</evidence>
<evidence type="ECO:0000313" key="2">
    <source>
        <dbReference type="EMBL" id="KAG8097829.1"/>
    </source>
</evidence>
<sequence>MKSSSPNSRNLKRRRNGGNASSAHEIIFTELRERCEVEEWKSRGWSADGKSDAPAAARLATFIEQGERARAVAASFQGRGRVAAAGACQGEAREVKATTTTTTTTMRAELGENKAARNRVVGSLAGEGAMCRLVTCTTASGAVTRGRDGGVVDGERCG</sequence>
<protein>
    <submittedName>
        <fullName evidence="2">Uncharacterized protein</fullName>
    </submittedName>
</protein>
<dbReference type="Proteomes" id="UP000729402">
    <property type="component" value="Unassembled WGS sequence"/>
</dbReference>
<comment type="caution">
    <text evidence="2">The sequence shown here is derived from an EMBL/GenBank/DDBJ whole genome shotgun (WGS) entry which is preliminary data.</text>
</comment>
<evidence type="ECO:0000256" key="1">
    <source>
        <dbReference type="SAM" id="MobiDB-lite"/>
    </source>
</evidence>
<evidence type="ECO:0000313" key="4">
    <source>
        <dbReference type="Proteomes" id="UP000729402"/>
    </source>
</evidence>
<feature type="region of interest" description="Disordered" evidence="1">
    <location>
        <begin position="1"/>
        <end position="23"/>
    </location>
</feature>
<dbReference type="EMBL" id="JAAALK010000079">
    <property type="protein sequence ID" value="KAG8097853.1"/>
    <property type="molecule type" value="Genomic_DNA"/>
</dbReference>
<dbReference type="AlphaFoldDB" id="A0A8J6BWW9"/>
<keyword evidence="4" id="KW-1185">Reference proteome</keyword>
<reference evidence="2" key="1">
    <citation type="journal article" date="2021" name="bioRxiv">
        <title>Whole Genome Assembly and Annotation of Northern Wild Rice, Zizania palustris L., Supports a Whole Genome Duplication in the Zizania Genus.</title>
        <authorList>
            <person name="Haas M."/>
            <person name="Kono T."/>
            <person name="Macchietto M."/>
            <person name="Millas R."/>
            <person name="McGilp L."/>
            <person name="Shao M."/>
            <person name="Duquette J."/>
            <person name="Hirsch C.N."/>
            <person name="Kimball J."/>
        </authorList>
    </citation>
    <scope>NUCLEOTIDE SEQUENCE</scope>
    <source>
        <tissue evidence="2">Fresh leaf tissue</tissue>
    </source>
</reference>
<accession>A0A8J6BWW9</accession>
<proteinExistence type="predicted"/>